<dbReference type="GO" id="GO:0009231">
    <property type="term" value="P:riboflavin biosynthetic process"/>
    <property type="evidence" value="ECO:0007669"/>
    <property type="project" value="TreeGrafter"/>
</dbReference>
<proteinExistence type="predicted"/>
<dbReference type="AlphaFoldDB" id="A0A0U3GPI0"/>
<comment type="cofactor">
    <cofactor evidence="1">
        <name>Zn(2+)</name>
        <dbReference type="ChEBI" id="CHEBI:29105"/>
    </cofactor>
</comment>
<evidence type="ECO:0000256" key="1">
    <source>
        <dbReference type="ARBA" id="ARBA00001947"/>
    </source>
</evidence>
<evidence type="ECO:0000256" key="2">
    <source>
        <dbReference type="ARBA" id="ARBA00022723"/>
    </source>
</evidence>
<evidence type="ECO:0000256" key="4">
    <source>
        <dbReference type="ARBA" id="ARBA00022833"/>
    </source>
</evidence>
<accession>A0A0U3GPI0</accession>
<dbReference type="InterPro" id="IPR024087">
    <property type="entry name" value="Creatininase-like_sf"/>
</dbReference>
<dbReference type="EMBL" id="CP013694">
    <property type="protein sequence ID" value="ALU29469.1"/>
    <property type="molecule type" value="Genomic_DNA"/>
</dbReference>
<keyword evidence="3" id="KW-0378">Hydrolase</keyword>
<evidence type="ECO:0000313" key="7">
    <source>
        <dbReference type="Proteomes" id="UP000060043"/>
    </source>
</evidence>
<dbReference type="Proteomes" id="UP000060043">
    <property type="component" value="Chromosome"/>
</dbReference>
<gene>
    <name evidence="5" type="ORF">ATY89_05575</name>
    <name evidence="6" type="ORF">ATZ20_08600</name>
</gene>
<dbReference type="RefSeq" id="WP_011277065.1">
    <property type="nucleotide sequence ID" value="NZ_BHWZ01000001.1"/>
</dbReference>
<dbReference type="EMBL" id="CP013695">
    <property type="protein sequence ID" value="ALU32197.1"/>
    <property type="molecule type" value="Genomic_DNA"/>
</dbReference>
<dbReference type="PaxDb" id="1435377-SUSAZ_00715"/>
<organism evidence="6 7">
    <name type="scientific">Sulfolobus acidocaldarius</name>
    <dbReference type="NCBI Taxonomy" id="2285"/>
    <lineage>
        <taxon>Archaea</taxon>
        <taxon>Thermoproteota</taxon>
        <taxon>Thermoprotei</taxon>
        <taxon>Sulfolobales</taxon>
        <taxon>Sulfolobaceae</taxon>
        <taxon>Sulfolobus</taxon>
    </lineage>
</organism>
<dbReference type="OrthoDB" id="46121at2157"/>
<evidence type="ECO:0000256" key="3">
    <source>
        <dbReference type="ARBA" id="ARBA00022801"/>
    </source>
</evidence>
<evidence type="ECO:0000313" key="6">
    <source>
        <dbReference type="EMBL" id="ALU32197.1"/>
    </source>
</evidence>
<dbReference type="OMA" id="PPIYYTC"/>
<reference evidence="7 8" key="1">
    <citation type="submission" date="2015-12" db="EMBL/GenBank/DDBJ databases">
        <title>A stable core within a dynamic pangenome in Sulfolobus acidocaldarius.</title>
        <authorList>
            <person name="Anderson R."/>
            <person name="Kouris A."/>
            <person name="Seward C."/>
            <person name="Campbell K."/>
            <person name="Whitaker R."/>
        </authorList>
    </citation>
    <scope>NUCLEOTIDE SEQUENCE [LARGE SCALE GENOMIC DNA]</scope>
    <source>
        <strain evidence="5 8">GG12-C01-09</strain>
        <strain evidence="6 7">NG05B_CO5_07</strain>
    </source>
</reference>
<dbReference type="GO" id="GO:0016811">
    <property type="term" value="F:hydrolase activity, acting on carbon-nitrogen (but not peptide) bonds, in linear amides"/>
    <property type="evidence" value="ECO:0007669"/>
    <property type="project" value="TreeGrafter"/>
</dbReference>
<dbReference type="PANTHER" id="PTHR35005">
    <property type="entry name" value="3-DEHYDRO-SCYLLO-INOSOSE HYDROLASE"/>
    <property type="match status" value="1"/>
</dbReference>
<evidence type="ECO:0000313" key="8">
    <source>
        <dbReference type="Proteomes" id="UP000065473"/>
    </source>
</evidence>
<dbReference type="Gene3D" id="3.40.50.10310">
    <property type="entry name" value="Creatininase"/>
    <property type="match status" value="1"/>
</dbReference>
<dbReference type="SUPFAM" id="SSF102215">
    <property type="entry name" value="Creatininase"/>
    <property type="match status" value="1"/>
</dbReference>
<dbReference type="InterPro" id="IPR003785">
    <property type="entry name" value="Creatininase/forma_Hydrolase"/>
</dbReference>
<dbReference type="Pfam" id="PF02633">
    <property type="entry name" value="Creatininase"/>
    <property type="match status" value="1"/>
</dbReference>
<evidence type="ECO:0000313" key="5">
    <source>
        <dbReference type="EMBL" id="ALU29469.1"/>
    </source>
</evidence>
<dbReference type="Proteomes" id="UP000065473">
    <property type="component" value="Chromosome"/>
</dbReference>
<dbReference type="STRING" id="1435377.SUSAZ_00715"/>
<sequence>MKILYSNKDDIQNKIALIPVGSLEQHGPHLPMGTDSIIAEEIAKRVEEELNNVVLLFPTVYYTCSMEHEGFPYAGVSYITFASYMLEILNSISKFSKKAVLVIGHGGVVSVIDVVKRQLNFTNKTFKVYTFTVQEENSEDLHAGTIETSAIKVINPKLVNEDKLKDVDYSFQEGVFDIITTKESNPYGIINKGKVVIDEEKGRVFISKNVEKLKRLILSLTC</sequence>
<dbReference type="PANTHER" id="PTHR35005:SF1">
    <property type="entry name" value="2-AMINO-5-FORMYLAMINO-6-RIBOSYLAMINOPYRIMIDIN-4(3H)-ONE 5'-MONOPHOSPHATE DEFORMYLASE"/>
    <property type="match status" value="1"/>
</dbReference>
<keyword evidence="4" id="KW-0862">Zinc</keyword>
<dbReference type="GO" id="GO:0046872">
    <property type="term" value="F:metal ion binding"/>
    <property type="evidence" value="ECO:0007669"/>
    <property type="project" value="UniProtKB-KW"/>
</dbReference>
<dbReference type="GeneID" id="14550670"/>
<protein>
    <submittedName>
        <fullName evidence="6">Creatininase</fullName>
    </submittedName>
</protein>
<name>A0A0U3GPI0_9CREN</name>
<keyword evidence="2" id="KW-0479">Metal-binding</keyword>